<dbReference type="AlphaFoldDB" id="A0A840FHU4"/>
<evidence type="ECO:0000313" key="2">
    <source>
        <dbReference type="EMBL" id="MBB4155746.1"/>
    </source>
</evidence>
<name>A0A840FHU4_9SPHN</name>
<reference evidence="2 3" key="1">
    <citation type="submission" date="2020-08" db="EMBL/GenBank/DDBJ databases">
        <title>Genomic Encyclopedia of Type Strains, Phase IV (KMG-IV): sequencing the most valuable type-strain genomes for metagenomic binning, comparative biology and taxonomic classification.</title>
        <authorList>
            <person name="Goeker M."/>
        </authorList>
    </citation>
    <scope>NUCLEOTIDE SEQUENCE [LARGE SCALE GENOMIC DNA]</scope>
    <source>
        <strain evidence="2 3">YC6723</strain>
    </source>
</reference>
<organism evidence="2 3">
    <name type="scientific">Sphingomonas jinjuensis</name>
    <dbReference type="NCBI Taxonomy" id="535907"/>
    <lineage>
        <taxon>Bacteria</taxon>
        <taxon>Pseudomonadati</taxon>
        <taxon>Pseudomonadota</taxon>
        <taxon>Alphaproteobacteria</taxon>
        <taxon>Sphingomonadales</taxon>
        <taxon>Sphingomonadaceae</taxon>
        <taxon>Sphingomonas</taxon>
    </lineage>
</organism>
<dbReference type="RefSeq" id="WP_183987502.1">
    <property type="nucleotide sequence ID" value="NZ_JACIEV010000024.1"/>
</dbReference>
<comment type="caution">
    <text evidence="2">The sequence shown here is derived from an EMBL/GenBank/DDBJ whole genome shotgun (WGS) entry which is preliminary data.</text>
</comment>
<proteinExistence type="predicted"/>
<gene>
    <name evidence="2" type="ORF">GGQ80_003671</name>
</gene>
<evidence type="ECO:0000256" key="1">
    <source>
        <dbReference type="SAM" id="SignalP"/>
    </source>
</evidence>
<dbReference type="EMBL" id="JACIEV010000024">
    <property type="protein sequence ID" value="MBB4155746.1"/>
    <property type="molecule type" value="Genomic_DNA"/>
</dbReference>
<feature type="signal peptide" evidence="1">
    <location>
        <begin position="1"/>
        <end position="20"/>
    </location>
</feature>
<keyword evidence="3" id="KW-1185">Reference proteome</keyword>
<feature type="chain" id="PRO_5032547376" evidence="1">
    <location>
        <begin position="21"/>
        <end position="426"/>
    </location>
</feature>
<protein>
    <submittedName>
        <fullName evidence="2">Uncharacterized protein</fullName>
    </submittedName>
</protein>
<evidence type="ECO:0000313" key="3">
    <source>
        <dbReference type="Proteomes" id="UP000529795"/>
    </source>
</evidence>
<sequence>MKRPILLLLIASVAADPAPAADDKPPPAPPNAIVYMGSCVSPALNGPAAQDDKDQAAFASIVGAAVPSLIGSGLDWIGTQLSALGEDRKTTVFGSRSSEVPVRERTCLQIARSAAGGRTLRSLLDAQDGWTAALQRTTNRQGWTAPAVPLDGPIDFFAEFWVRPSNGGEAISFTPTLLYYPRQLTRRGNGKLESAIVVSVKLSASSDAGASASWPFPLQRPNETLQVLIPPRRTETAVERVRSGELTRLCETLCELSSPWIGNPWAGAAKAGDAAGSRLAAGVGPGANGVVGPRATTVRIEITEIRSGSAFFKALGAAFTAAKPAIRSGLEEAIIPARRAEANTAATAASATALTVYATKLDEAETARRDKYCAANGKAGANWTSLSAQLRAKELLANVAADAAGVARPFPTPIDVGGALDASRCP</sequence>
<keyword evidence="1" id="KW-0732">Signal</keyword>
<accession>A0A840FHU4</accession>
<dbReference type="Proteomes" id="UP000529795">
    <property type="component" value="Unassembled WGS sequence"/>
</dbReference>